<reference evidence="7" key="1">
    <citation type="journal article" date="2014" name="Int. J. Syst. Evol. Microbiol.">
        <title>Complete genome sequence of Corynebacterium casei LMG S-19264T (=DSM 44701T), isolated from a smear-ripened cheese.</title>
        <authorList>
            <consortium name="US DOE Joint Genome Institute (JGI-PGF)"/>
            <person name="Walter F."/>
            <person name="Albersmeier A."/>
            <person name="Kalinowski J."/>
            <person name="Ruckert C."/>
        </authorList>
    </citation>
    <scope>NUCLEOTIDE SEQUENCE</scope>
    <source>
        <strain evidence="7">VKM B-1513</strain>
    </source>
</reference>
<dbReference type="EMBL" id="BSFE01000004">
    <property type="protein sequence ID" value="GLK52247.1"/>
    <property type="molecule type" value="Genomic_DNA"/>
</dbReference>
<organism evidence="7 8">
    <name type="scientific">Maricaulis virginensis</name>
    <dbReference type="NCBI Taxonomy" id="144022"/>
    <lineage>
        <taxon>Bacteria</taxon>
        <taxon>Pseudomonadati</taxon>
        <taxon>Pseudomonadota</taxon>
        <taxon>Alphaproteobacteria</taxon>
        <taxon>Maricaulales</taxon>
        <taxon>Maricaulaceae</taxon>
        <taxon>Maricaulis</taxon>
    </lineage>
</organism>
<sequence length="64" mass="6747">MWNPFLHLCVSPAHVLQMEIVAMKNLVIGLLLALTTLSLAACNTVRGAGQDVEDAGEAVQDAAD</sequence>
<name>A0A9W6IL18_9PROT</name>
<evidence type="ECO:0000256" key="5">
    <source>
        <dbReference type="ARBA" id="ARBA00023139"/>
    </source>
</evidence>
<comment type="caution">
    <text evidence="7">The sequence shown here is derived from an EMBL/GenBank/DDBJ whole genome shotgun (WGS) entry which is preliminary data.</text>
</comment>
<dbReference type="InterPro" id="IPR012556">
    <property type="entry name" value="Entericidin"/>
</dbReference>
<dbReference type="Proteomes" id="UP001143486">
    <property type="component" value="Unassembled WGS sequence"/>
</dbReference>
<keyword evidence="2" id="KW-1003">Cell membrane</keyword>
<evidence type="ECO:0000256" key="4">
    <source>
        <dbReference type="ARBA" id="ARBA00023136"/>
    </source>
</evidence>
<keyword evidence="6" id="KW-0449">Lipoprotein</keyword>
<keyword evidence="3" id="KW-0732">Signal</keyword>
<dbReference type="Pfam" id="PF08085">
    <property type="entry name" value="Entericidin"/>
    <property type="match status" value="1"/>
</dbReference>
<reference evidence="7" key="2">
    <citation type="submission" date="2023-01" db="EMBL/GenBank/DDBJ databases">
        <authorList>
            <person name="Sun Q."/>
            <person name="Evtushenko L."/>
        </authorList>
    </citation>
    <scope>NUCLEOTIDE SEQUENCE</scope>
    <source>
        <strain evidence="7">VKM B-1513</strain>
    </source>
</reference>
<evidence type="ECO:0000313" key="7">
    <source>
        <dbReference type="EMBL" id="GLK52247.1"/>
    </source>
</evidence>
<evidence type="ECO:0000313" key="8">
    <source>
        <dbReference type="Proteomes" id="UP001143486"/>
    </source>
</evidence>
<proteinExistence type="inferred from homology"/>
<evidence type="ECO:0000256" key="2">
    <source>
        <dbReference type="ARBA" id="ARBA00022475"/>
    </source>
</evidence>
<accession>A0A9W6IL18</accession>
<keyword evidence="5" id="KW-0564">Palmitate</keyword>
<dbReference type="GO" id="GO:0016020">
    <property type="term" value="C:membrane"/>
    <property type="evidence" value="ECO:0007669"/>
    <property type="project" value="InterPro"/>
</dbReference>
<comment type="similarity">
    <text evidence="1">Belongs to the EcnA/EcnB lipoprotein family.</text>
</comment>
<dbReference type="GO" id="GO:0009636">
    <property type="term" value="P:response to toxic substance"/>
    <property type="evidence" value="ECO:0007669"/>
    <property type="project" value="InterPro"/>
</dbReference>
<keyword evidence="4" id="KW-0472">Membrane</keyword>
<dbReference type="AlphaFoldDB" id="A0A9W6IL18"/>
<keyword evidence="8" id="KW-1185">Reference proteome</keyword>
<protein>
    <submittedName>
        <fullName evidence="7">Uncharacterized protein</fullName>
    </submittedName>
</protein>
<evidence type="ECO:0000256" key="1">
    <source>
        <dbReference type="ARBA" id="ARBA00010296"/>
    </source>
</evidence>
<evidence type="ECO:0000256" key="6">
    <source>
        <dbReference type="ARBA" id="ARBA00023288"/>
    </source>
</evidence>
<gene>
    <name evidence="7" type="ORF">GCM10017621_17550</name>
</gene>
<evidence type="ECO:0000256" key="3">
    <source>
        <dbReference type="ARBA" id="ARBA00022729"/>
    </source>
</evidence>